<reference evidence="4" key="1">
    <citation type="submission" date="2013-03" db="EMBL/GenBank/DDBJ databases">
        <authorList>
            <person name="Jeffery W."/>
            <person name="Warren W."/>
            <person name="Wilson R.K."/>
        </authorList>
    </citation>
    <scope>NUCLEOTIDE SEQUENCE</scope>
    <source>
        <strain evidence="4">female</strain>
    </source>
</reference>
<dbReference type="SUPFAM" id="SSF52266">
    <property type="entry name" value="SGNH hydrolase"/>
    <property type="match status" value="1"/>
</dbReference>
<evidence type="ECO:0000313" key="3">
    <source>
        <dbReference type="Ensembl" id="ENSAMXP00000051988.1"/>
    </source>
</evidence>
<dbReference type="AlphaFoldDB" id="A0A3B1KBZ8"/>
<dbReference type="Pfam" id="PF13472">
    <property type="entry name" value="Lipase_GDSL_2"/>
    <property type="match status" value="1"/>
</dbReference>
<dbReference type="Bgee" id="ENSAMXG00000029336">
    <property type="expression patterns" value="Expressed in testis and 13 other cell types or tissues"/>
</dbReference>
<dbReference type="Gene3D" id="3.40.50.12690">
    <property type="match status" value="1"/>
</dbReference>
<protein>
    <recommendedName>
        <fullName evidence="2">SGNH hydrolase-type esterase domain-containing protein</fullName>
    </recommendedName>
</protein>
<reference evidence="3" key="4">
    <citation type="submission" date="2025-09" db="UniProtKB">
        <authorList>
            <consortium name="Ensembl"/>
        </authorList>
    </citation>
    <scope>IDENTIFICATION</scope>
</reference>
<dbReference type="Proteomes" id="UP000018467">
    <property type="component" value="Unassembled WGS sequence"/>
</dbReference>
<feature type="domain" description="SGNH hydrolase-type esterase" evidence="2">
    <location>
        <begin position="133"/>
        <end position="258"/>
    </location>
</feature>
<keyword evidence="4" id="KW-1185">Reference proteome</keyword>
<dbReference type="CDD" id="cd00229">
    <property type="entry name" value="SGNH_hydrolase"/>
    <property type="match status" value="1"/>
</dbReference>
<evidence type="ECO:0000313" key="4">
    <source>
        <dbReference type="Proteomes" id="UP000018467"/>
    </source>
</evidence>
<keyword evidence="1" id="KW-0175">Coiled coil</keyword>
<dbReference type="InParanoid" id="A0A3B1KBZ8"/>
<feature type="coiled-coil region" evidence="1">
    <location>
        <begin position="9"/>
        <end position="43"/>
    </location>
</feature>
<dbReference type="Gene3D" id="3.40.50.12700">
    <property type="match status" value="1"/>
</dbReference>
<accession>A0A3B1KBZ8</accession>
<evidence type="ECO:0000256" key="1">
    <source>
        <dbReference type="SAM" id="Coils"/>
    </source>
</evidence>
<reference evidence="3" key="3">
    <citation type="submission" date="2025-08" db="UniProtKB">
        <authorList>
            <consortium name="Ensembl"/>
        </authorList>
    </citation>
    <scope>IDENTIFICATION</scope>
</reference>
<evidence type="ECO:0000259" key="2">
    <source>
        <dbReference type="Pfam" id="PF13472"/>
    </source>
</evidence>
<reference evidence="4" key="2">
    <citation type="journal article" date="2014" name="Nat. Commun.">
        <title>The cavefish genome reveals candidate genes for eye loss.</title>
        <authorList>
            <person name="McGaugh S.E."/>
            <person name="Gross J.B."/>
            <person name="Aken B."/>
            <person name="Blin M."/>
            <person name="Borowsky R."/>
            <person name="Chalopin D."/>
            <person name="Hinaux H."/>
            <person name="Jeffery W.R."/>
            <person name="Keene A."/>
            <person name="Ma L."/>
            <person name="Minx P."/>
            <person name="Murphy D."/>
            <person name="O'Quin K.E."/>
            <person name="Retaux S."/>
            <person name="Rohner N."/>
            <person name="Searle S.M."/>
            <person name="Stahl B.A."/>
            <person name="Tabin C."/>
            <person name="Volff J.N."/>
            <person name="Yoshizawa M."/>
            <person name="Warren W.C."/>
        </authorList>
    </citation>
    <scope>NUCLEOTIDE SEQUENCE [LARGE SCALE GENOMIC DNA]</scope>
    <source>
        <strain evidence="4">female</strain>
    </source>
</reference>
<name>A0A3B1KBZ8_ASTMX</name>
<dbReference type="InterPro" id="IPR013830">
    <property type="entry name" value="SGNH_hydro"/>
</dbReference>
<proteinExistence type="predicted"/>
<dbReference type="Ensembl" id="ENSAMXT00000048486.1">
    <property type="protein sequence ID" value="ENSAMXP00000051988.1"/>
    <property type="gene ID" value="ENSAMXG00000029336.1"/>
</dbReference>
<organism evidence="3 4">
    <name type="scientific">Astyanax mexicanus</name>
    <name type="common">Blind cave fish</name>
    <name type="synonym">Astyanax fasciatus mexicanus</name>
    <dbReference type="NCBI Taxonomy" id="7994"/>
    <lineage>
        <taxon>Eukaryota</taxon>
        <taxon>Metazoa</taxon>
        <taxon>Chordata</taxon>
        <taxon>Craniata</taxon>
        <taxon>Vertebrata</taxon>
        <taxon>Euteleostomi</taxon>
        <taxon>Actinopterygii</taxon>
        <taxon>Neopterygii</taxon>
        <taxon>Teleostei</taxon>
        <taxon>Ostariophysi</taxon>
        <taxon>Characiformes</taxon>
        <taxon>Characoidei</taxon>
        <taxon>Acestrorhamphidae</taxon>
        <taxon>Acestrorhamphinae</taxon>
        <taxon>Astyanax</taxon>
    </lineage>
</organism>
<sequence length="273" mass="30712">MACAEDRALLTLSEELVRLDQQIHRLLERQSELHRQRTRLEESRDAAFAAVSNPVQPARWTPTVVCFTPAPGGAWERQRGRGKRVSPLPSQPDFASANRFEVLSSSPSTLIVGDSIVRHLKVSNAKGNAAVSCFPGARVLDVARRLPMVLRHRGDPGTVILHVGTNDTSARRSEVLKEHFRTLLDTAHRLTRARLLISGPMPTYRRGSQPFSRLYALHCWLRDWCSASGLIFYLDNWESFRERPGLFHRDGLHPSRLGSTVLSGNIEAVLRRD</sequence>
<dbReference type="GeneTree" id="ENSGT00940000172903"/>